<dbReference type="InterPro" id="IPR034571">
    <property type="entry name" value="APEM9"/>
</dbReference>
<name>A0A835J4B1_9ROSI</name>
<gene>
    <name evidence="1" type="ORF">SADUNF_Sadunf18G0114300</name>
</gene>
<dbReference type="AlphaFoldDB" id="A0A835J4B1"/>
<reference evidence="1 2" key="1">
    <citation type="submission" date="2020-10" db="EMBL/GenBank/DDBJ databases">
        <title>Plant Genome Project.</title>
        <authorList>
            <person name="Zhang R.-G."/>
        </authorList>
    </citation>
    <scope>NUCLEOTIDE SEQUENCE [LARGE SCALE GENOMIC DNA]</scope>
    <source>
        <strain evidence="1">FAFU-HL-1</strain>
        <tissue evidence="1">Leaf</tissue>
    </source>
</reference>
<evidence type="ECO:0000313" key="2">
    <source>
        <dbReference type="Proteomes" id="UP000657918"/>
    </source>
</evidence>
<comment type="caution">
    <text evidence="1">The sequence shown here is derived from an EMBL/GenBank/DDBJ whole genome shotgun (WGS) entry which is preliminary data.</text>
</comment>
<dbReference type="OrthoDB" id="1919407at2759"/>
<organism evidence="1 2">
    <name type="scientific">Salix dunnii</name>
    <dbReference type="NCBI Taxonomy" id="1413687"/>
    <lineage>
        <taxon>Eukaryota</taxon>
        <taxon>Viridiplantae</taxon>
        <taxon>Streptophyta</taxon>
        <taxon>Embryophyta</taxon>
        <taxon>Tracheophyta</taxon>
        <taxon>Spermatophyta</taxon>
        <taxon>Magnoliopsida</taxon>
        <taxon>eudicotyledons</taxon>
        <taxon>Gunneridae</taxon>
        <taxon>Pentapetalae</taxon>
        <taxon>rosids</taxon>
        <taxon>fabids</taxon>
        <taxon>Malpighiales</taxon>
        <taxon>Salicaceae</taxon>
        <taxon>Saliceae</taxon>
        <taxon>Salix</taxon>
    </lineage>
</organism>
<sequence>MAEERFGYEAEEVMGSTAGEVVCTAGEEDMGANEIIGGYFLGFPLQLGFSGWKYHVLVGTEANVDVQEGFDGRYLLEVDKYMEVVDVYALTLLGTTLKHLDSAISWVEKAALPKNKQLVKIKILGLCHFFVLLKLISRELTNQYIGTISFYSIILYCHVFFQSLRTINLSQLSSVLQGNNPEAHYSSSKDINVIKGCLTICKEGYSRLVEACIFISSEPSSCSPTSPQYSTRRPIKLCVIKSSY</sequence>
<dbReference type="PANTHER" id="PTHR36361">
    <property type="entry name" value="PROTEIN APEM9"/>
    <property type="match status" value="1"/>
</dbReference>
<dbReference type="Proteomes" id="UP000657918">
    <property type="component" value="Unassembled WGS sequence"/>
</dbReference>
<keyword evidence="2" id="KW-1185">Reference proteome</keyword>
<dbReference type="PANTHER" id="PTHR36361:SF1">
    <property type="entry name" value="PROTEIN APEM9"/>
    <property type="match status" value="1"/>
</dbReference>
<dbReference type="GO" id="GO:0015919">
    <property type="term" value="P:peroxisomal membrane transport"/>
    <property type="evidence" value="ECO:0007669"/>
    <property type="project" value="InterPro"/>
</dbReference>
<evidence type="ECO:0000313" key="1">
    <source>
        <dbReference type="EMBL" id="KAF9663015.1"/>
    </source>
</evidence>
<dbReference type="EMBL" id="JADGMS010000018">
    <property type="protein sequence ID" value="KAF9663015.1"/>
    <property type="molecule type" value="Genomic_DNA"/>
</dbReference>
<accession>A0A835J4B1</accession>
<protein>
    <submittedName>
        <fullName evidence="1">Uncharacterized protein</fullName>
    </submittedName>
</protein>
<proteinExistence type="predicted"/>